<proteinExistence type="predicted"/>
<feature type="compositionally biased region" description="Basic residues" evidence="1">
    <location>
        <begin position="55"/>
        <end position="68"/>
    </location>
</feature>
<evidence type="ECO:0000313" key="3">
    <source>
        <dbReference type="Proteomes" id="UP001642487"/>
    </source>
</evidence>
<evidence type="ECO:0000256" key="1">
    <source>
        <dbReference type="SAM" id="MobiDB-lite"/>
    </source>
</evidence>
<gene>
    <name evidence="2" type="ORF">CITCOLO1_LOCUS7246</name>
</gene>
<protein>
    <submittedName>
        <fullName evidence="2">Uncharacterized protein</fullName>
    </submittedName>
</protein>
<dbReference type="EMBL" id="OZ021736">
    <property type="protein sequence ID" value="CAK9315450.1"/>
    <property type="molecule type" value="Genomic_DNA"/>
</dbReference>
<accession>A0ABP0Y4T7</accession>
<dbReference type="Proteomes" id="UP001642487">
    <property type="component" value="Chromosome 2"/>
</dbReference>
<keyword evidence="3" id="KW-1185">Reference proteome</keyword>
<reference evidence="2 3" key="1">
    <citation type="submission" date="2024-03" db="EMBL/GenBank/DDBJ databases">
        <authorList>
            <person name="Gkanogiannis A."/>
            <person name="Becerra Lopez-Lavalle L."/>
        </authorList>
    </citation>
    <scope>NUCLEOTIDE SEQUENCE [LARGE SCALE GENOMIC DNA]</scope>
</reference>
<name>A0ABP0Y4T7_9ROSI</name>
<sequence>MIFDVTKPTEQRRIFFHLIKPLARENRAAAELESGLATRVVVAPFPVPAVTLAGARRRRREERRHTRHAPAGNTVVATPARVPTRWSESGRVTAGAARIAGVNRAGVKHESENAVVLA</sequence>
<evidence type="ECO:0000313" key="2">
    <source>
        <dbReference type="EMBL" id="CAK9315450.1"/>
    </source>
</evidence>
<organism evidence="2 3">
    <name type="scientific">Citrullus colocynthis</name>
    <name type="common">colocynth</name>
    <dbReference type="NCBI Taxonomy" id="252529"/>
    <lineage>
        <taxon>Eukaryota</taxon>
        <taxon>Viridiplantae</taxon>
        <taxon>Streptophyta</taxon>
        <taxon>Embryophyta</taxon>
        <taxon>Tracheophyta</taxon>
        <taxon>Spermatophyta</taxon>
        <taxon>Magnoliopsida</taxon>
        <taxon>eudicotyledons</taxon>
        <taxon>Gunneridae</taxon>
        <taxon>Pentapetalae</taxon>
        <taxon>rosids</taxon>
        <taxon>fabids</taxon>
        <taxon>Cucurbitales</taxon>
        <taxon>Cucurbitaceae</taxon>
        <taxon>Benincaseae</taxon>
        <taxon>Citrullus</taxon>
    </lineage>
</organism>
<feature type="region of interest" description="Disordered" evidence="1">
    <location>
        <begin position="54"/>
        <end position="89"/>
    </location>
</feature>